<protein>
    <submittedName>
        <fullName evidence="1">Uncharacterized protein</fullName>
    </submittedName>
</protein>
<accession>A0ABD2XB06</accession>
<keyword evidence="2" id="KW-1185">Reference proteome</keyword>
<dbReference type="Proteomes" id="UP001627154">
    <property type="component" value="Unassembled WGS sequence"/>
</dbReference>
<dbReference type="EMBL" id="JBJJXI010000037">
    <property type="protein sequence ID" value="KAL3402300.1"/>
    <property type="molecule type" value="Genomic_DNA"/>
</dbReference>
<evidence type="ECO:0000313" key="2">
    <source>
        <dbReference type="Proteomes" id="UP001627154"/>
    </source>
</evidence>
<proteinExistence type="predicted"/>
<comment type="caution">
    <text evidence="1">The sequence shown here is derived from an EMBL/GenBank/DDBJ whole genome shotgun (WGS) entry which is preliminary data.</text>
</comment>
<gene>
    <name evidence="1" type="ORF">TKK_004820</name>
</gene>
<evidence type="ECO:0000313" key="1">
    <source>
        <dbReference type="EMBL" id="KAL3402300.1"/>
    </source>
</evidence>
<organism evidence="1 2">
    <name type="scientific">Trichogramma kaykai</name>
    <dbReference type="NCBI Taxonomy" id="54128"/>
    <lineage>
        <taxon>Eukaryota</taxon>
        <taxon>Metazoa</taxon>
        <taxon>Ecdysozoa</taxon>
        <taxon>Arthropoda</taxon>
        <taxon>Hexapoda</taxon>
        <taxon>Insecta</taxon>
        <taxon>Pterygota</taxon>
        <taxon>Neoptera</taxon>
        <taxon>Endopterygota</taxon>
        <taxon>Hymenoptera</taxon>
        <taxon>Apocrita</taxon>
        <taxon>Proctotrupomorpha</taxon>
        <taxon>Chalcidoidea</taxon>
        <taxon>Trichogrammatidae</taxon>
        <taxon>Trichogramma</taxon>
    </lineage>
</organism>
<dbReference type="AlphaFoldDB" id="A0ABD2XB06"/>
<reference evidence="1 2" key="1">
    <citation type="journal article" date="2024" name="bioRxiv">
        <title>A reference genome for Trichogramma kaykai: A tiny desert-dwelling parasitoid wasp with competing sex-ratio distorters.</title>
        <authorList>
            <person name="Culotta J."/>
            <person name="Lindsey A.R."/>
        </authorList>
    </citation>
    <scope>NUCLEOTIDE SEQUENCE [LARGE SCALE GENOMIC DNA]</scope>
    <source>
        <strain evidence="1 2">KSX58</strain>
    </source>
</reference>
<name>A0ABD2XB06_9HYME</name>
<sequence length="182" mass="20722">MFKVWKISLKHLPEDLCLGTWPTCRSIIPSAFRIISANRLINYHINSRDVMMGDTNDATLETQATICYIKYAECTENRLKICLARARACEQHTIALLLKSTRYIRYIQCHFVALCLHTIAEGTKRRRKKITKPIHVSLSRKALRFLSVCTLYTHAQACVGARKSEYVSVRHTSGSSSSRSSS</sequence>